<name>A0ACC1QT97_9HYPO</name>
<comment type="caution">
    <text evidence="1">The sequence shown here is derived from an EMBL/GenBank/DDBJ whole genome shotgun (WGS) entry which is preliminary data.</text>
</comment>
<accession>A0ACC1QT97</accession>
<protein>
    <submittedName>
        <fullName evidence="1">Uncharacterized protein</fullName>
    </submittedName>
</protein>
<evidence type="ECO:0000313" key="1">
    <source>
        <dbReference type="EMBL" id="KAJ3492503.1"/>
    </source>
</evidence>
<reference evidence="1" key="1">
    <citation type="submission" date="2022-07" db="EMBL/GenBank/DDBJ databases">
        <title>Genome Sequence of Lecanicillium saksenae.</title>
        <authorList>
            <person name="Buettner E."/>
        </authorList>
    </citation>
    <scope>NUCLEOTIDE SEQUENCE</scope>
    <source>
        <strain evidence="1">VT-O1</strain>
    </source>
</reference>
<evidence type="ECO:0000313" key="2">
    <source>
        <dbReference type="Proteomes" id="UP001148737"/>
    </source>
</evidence>
<organism evidence="1 2">
    <name type="scientific">Lecanicillium saksenae</name>
    <dbReference type="NCBI Taxonomy" id="468837"/>
    <lineage>
        <taxon>Eukaryota</taxon>
        <taxon>Fungi</taxon>
        <taxon>Dikarya</taxon>
        <taxon>Ascomycota</taxon>
        <taxon>Pezizomycotina</taxon>
        <taxon>Sordariomycetes</taxon>
        <taxon>Hypocreomycetidae</taxon>
        <taxon>Hypocreales</taxon>
        <taxon>Cordycipitaceae</taxon>
        <taxon>Lecanicillium</taxon>
    </lineage>
</organism>
<keyword evidence="2" id="KW-1185">Reference proteome</keyword>
<gene>
    <name evidence="1" type="ORF">NLG97_g5348</name>
</gene>
<dbReference type="Proteomes" id="UP001148737">
    <property type="component" value="Unassembled WGS sequence"/>
</dbReference>
<proteinExistence type="predicted"/>
<sequence>MADGQALDDTGALTDFFGNYLQTSMDRAGVGCLNSLDEGYSTPSGNYYGSPESGFKPDEDWSNICDPKRRKRIQNRIAQRKWKNSKKLAAMVKNRDETEP</sequence>
<dbReference type="EMBL" id="JANAKD010000593">
    <property type="protein sequence ID" value="KAJ3492503.1"/>
    <property type="molecule type" value="Genomic_DNA"/>
</dbReference>